<dbReference type="InterPro" id="IPR038142">
    <property type="entry name" value="Cytochrome_P460_sp"/>
</dbReference>
<name>A0ABW5BQY4_9PROT</name>
<dbReference type="RefSeq" id="WP_380255182.1">
    <property type="nucleotide sequence ID" value="NZ_JBHUII010000013.1"/>
</dbReference>
<proteinExistence type="predicted"/>
<evidence type="ECO:0000313" key="3">
    <source>
        <dbReference type="EMBL" id="MFD2207994.1"/>
    </source>
</evidence>
<feature type="signal peptide" evidence="1">
    <location>
        <begin position="1"/>
        <end position="31"/>
    </location>
</feature>
<evidence type="ECO:0000259" key="2">
    <source>
        <dbReference type="Pfam" id="PF16694"/>
    </source>
</evidence>
<dbReference type="Pfam" id="PF16694">
    <property type="entry name" value="Cytochrome_P460"/>
    <property type="match status" value="1"/>
</dbReference>
<dbReference type="Gene3D" id="3.50.70.20">
    <property type="entry name" value="Cytochrome P460"/>
    <property type="match status" value="1"/>
</dbReference>
<organism evidence="3 4">
    <name type="scientific">Kiloniella antarctica</name>
    <dbReference type="NCBI Taxonomy" id="1550907"/>
    <lineage>
        <taxon>Bacteria</taxon>
        <taxon>Pseudomonadati</taxon>
        <taxon>Pseudomonadota</taxon>
        <taxon>Alphaproteobacteria</taxon>
        <taxon>Rhodospirillales</taxon>
        <taxon>Kiloniellaceae</taxon>
        <taxon>Kiloniella</taxon>
    </lineage>
</organism>
<evidence type="ECO:0000256" key="1">
    <source>
        <dbReference type="SAM" id="SignalP"/>
    </source>
</evidence>
<evidence type="ECO:0000313" key="4">
    <source>
        <dbReference type="Proteomes" id="UP001597294"/>
    </source>
</evidence>
<dbReference type="CDD" id="cd20716">
    <property type="entry name" value="cyt_P460_fam"/>
    <property type="match status" value="1"/>
</dbReference>
<comment type="caution">
    <text evidence="3">The sequence shown here is derived from an EMBL/GenBank/DDBJ whole genome shotgun (WGS) entry which is preliminary data.</text>
</comment>
<dbReference type="InterPro" id="IPR032033">
    <property type="entry name" value="Cytochrome_P460"/>
</dbReference>
<keyword evidence="4" id="KW-1185">Reference proteome</keyword>
<accession>A0ABW5BQY4</accession>
<gene>
    <name evidence="3" type="ORF">ACFSKO_20445</name>
</gene>
<sequence length="197" mass="21816">MITQLTSTLKALALSAAVAPVLFMVPAIATAEEISDEKAVEHYEEISPKLRAGYAKSEHPVSTEYFNWDRYTVGPHKSSTHGGRFVHNYANDLAKAYGKYEDIGILPVGAIVAKDSFKVTKKGVKPGPLFLMEKMEAGFSPEDGNWKYTLITPNGKIFGETNGVNSKKVKFCADCHNAVGEDQDYLFFPEEDYRVQN</sequence>
<feature type="domain" description="Cytochrome P460" evidence="2">
    <location>
        <begin position="65"/>
        <end position="187"/>
    </location>
</feature>
<feature type="chain" id="PRO_5046558724" evidence="1">
    <location>
        <begin position="32"/>
        <end position="197"/>
    </location>
</feature>
<protein>
    <submittedName>
        <fullName evidence="3">Cytochrome P460 family protein</fullName>
    </submittedName>
</protein>
<dbReference type="EMBL" id="JBHUII010000013">
    <property type="protein sequence ID" value="MFD2207994.1"/>
    <property type="molecule type" value="Genomic_DNA"/>
</dbReference>
<reference evidence="4" key="1">
    <citation type="journal article" date="2019" name="Int. J. Syst. Evol. Microbiol.">
        <title>The Global Catalogue of Microorganisms (GCM) 10K type strain sequencing project: providing services to taxonomists for standard genome sequencing and annotation.</title>
        <authorList>
            <consortium name="The Broad Institute Genomics Platform"/>
            <consortium name="The Broad Institute Genome Sequencing Center for Infectious Disease"/>
            <person name="Wu L."/>
            <person name="Ma J."/>
        </authorList>
    </citation>
    <scope>NUCLEOTIDE SEQUENCE [LARGE SCALE GENOMIC DNA]</scope>
    <source>
        <strain evidence="4">CGMCC 4.7192</strain>
    </source>
</reference>
<dbReference type="Proteomes" id="UP001597294">
    <property type="component" value="Unassembled WGS sequence"/>
</dbReference>
<keyword evidence="1" id="KW-0732">Signal</keyword>